<keyword evidence="1" id="KW-0059">Arsenical resistance</keyword>
<name>A0ABU3NQ62_9CHLR</name>
<comment type="caution">
    <text evidence="3">The sequence shown here is derived from an EMBL/GenBank/DDBJ whole genome shotgun (WGS) entry which is preliminary data.</text>
</comment>
<dbReference type="SUPFAM" id="SSF52788">
    <property type="entry name" value="Phosphotyrosine protein phosphatases I"/>
    <property type="match status" value="1"/>
</dbReference>
<dbReference type="PANTHER" id="PTHR43428">
    <property type="entry name" value="ARSENATE REDUCTASE"/>
    <property type="match status" value="1"/>
</dbReference>
<evidence type="ECO:0000313" key="4">
    <source>
        <dbReference type="Proteomes" id="UP001254165"/>
    </source>
</evidence>
<gene>
    <name evidence="3" type="ORF">QYE77_11915</name>
</gene>
<dbReference type="RefSeq" id="WP_315626133.1">
    <property type="nucleotide sequence ID" value="NZ_JAUHMF010000002.1"/>
</dbReference>
<dbReference type="Pfam" id="PF01451">
    <property type="entry name" value="LMWPc"/>
    <property type="match status" value="1"/>
</dbReference>
<evidence type="ECO:0000256" key="1">
    <source>
        <dbReference type="ARBA" id="ARBA00022849"/>
    </source>
</evidence>
<dbReference type="Proteomes" id="UP001254165">
    <property type="component" value="Unassembled WGS sequence"/>
</dbReference>
<dbReference type="Gene3D" id="3.40.50.2300">
    <property type="match status" value="1"/>
</dbReference>
<accession>A0ABU3NQ62</accession>
<keyword evidence="4" id="KW-1185">Reference proteome</keyword>
<dbReference type="PANTHER" id="PTHR43428:SF1">
    <property type="entry name" value="ARSENATE REDUCTASE"/>
    <property type="match status" value="1"/>
</dbReference>
<evidence type="ECO:0000259" key="2">
    <source>
        <dbReference type="SMART" id="SM00226"/>
    </source>
</evidence>
<sequence length="146" mass="16503">MTKRRVLFLCTGNSARSQMAEALLRHYGGDWFEVHSAGIEPKGVNPFALQVLAEIGIDASHQTSKSLDVYRGKMTFDYLITVCADAEKNCPFFPGQGIRLHWPFEDPAAFEGEDEAKRAKFRQVRDQISARIRAWLDELGLPSHHL</sequence>
<protein>
    <submittedName>
        <fullName evidence="3">Arsenate reductase ArsC</fullName>
        <ecNumber evidence="3">1.20.4.4</ecNumber>
    </submittedName>
</protein>
<keyword evidence="3" id="KW-0560">Oxidoreductase</keyword>
<dbReference type="InterPro" id="IPR036196">
    <property type="entry name" value="Ptyr_pPase_sf"/>
</dbReference>
<organism evidence="3 4">
    <name type="scientific">Thermanaerothrix solaris</name>
    <dbReference type="NCBI Taxonomy" id="3058434"/>
    <lineage>
        <taxon>Bacteria</taxon>
        <taxon>Bacillati</taxon>
        <taxon>Chloroflexota</taxon>
        <taxon>Anaerolineae</taxon>
        <taxon>Anaerolineales</taxon>
        <taxon>Anaerolineaceae</taxon>
        <taxon>Thermanaerothrix</taxon>
    </lineage>
</organism>
<dbReference type="EMBL" id="JAUHMF010000002">
    <property type="protein sequence ID" value="MDT8898970.1"/>
    <property type="molecule type" value="Genomic_DNA"/>
</dbReference>
<evidence type="ECO:0000313" key="3">
    <source>
        <dbReference type="EMBL" id="MDT8898970.1"/>
    </source>
</evidence>
<dbReference type="SMART" id="SM00226">
    <property type="entry name" value="LMWPc"/>
    <property type="match status" value="1"/>
</dbReference>
<proteinExistence type="predicted"/>
<dbReference type="GO" id="GO:0030612">
    <property type="term" value="F:arsenate reductase (thioredoxin) activity"/>
    <property type="evidence" value="ECO:0007669"/>
    <property type="project" value="UniProtKB-EC"/>
</dbReference>
<dbReference type="CDD" id="cd16345">
    <property type="entry name" value="LMWP_ArsC"/>
    <property type="match status" value="1"/>
</dbReference>
<feature type="domain" description="Phosphotyrosine protein phosphatase I" evidence="2">
    <location>
        <begin position="4"/>
        <end position="138"/>
    </location>
</feature>
<dbReference type="InterPro" id="IPR023485">
    <property type="entry name" value="Ptyr_pPase"/>
</dbReference>
<dbReference type="EC" id="1.20.4.4" evidence="3"/>
<reference evidence="3 4" key="1">
    <citation type="submission" date="2023-07" db="EMBL/GenBank/DDBJ databases">
        <title>Novel species of Thermanaerothrix with wide hydrolytic capabilities.</title>
        <authorList>
            <person name="Zayulina K.S."/>
            <person name="Podosokorskaya O.A."/>
            <person name="Elcheninov A.G."/>
        </authorList>
    </citation>
    <scope>NUCLEOTIDE SEQUENCE [LARGE SCALE GENOMIC DNA]</scope>
    <source>
        <strain evidence="3 4">4228-RoL</strain>
    </source>
</reference>